<dbReference type="Pfam" id="PF13483">
    <property type="entry name" value="Lactamase_B_3"/>
    <property type="match status" value="1"/>
</dbReference>
<dbReference type="GO" id="GO:0016787">
    <property type="term" value="F:hydrolase activity"/>
    <property type="evidence" value="ECO:0007669"/>
    <property type="project" value="UniProtKB-UniRule"/>
</dbReference>
<evidence type="ECO:0000256" key="2">
    <source>
        <dbReference type="HAMAP-Rule" id="MF_00457"/>
    </source>
</evidence>
<proteinExistence type="inferred from homology"/>
<comment type="similarity">
    <text evidence="2">Belongs to the UPF0173 family.</text>
</comment>
<dbReference type="EMBL" id="FRAU01000002">
    <property type="protein sequence ID" value="SHK35067.1"/>
    <property type="molecule type" value="Genomic_DNA"/>
</dbReference>
<organism evidence="4 5">
    <name type="scientific">Rhodothermus profundi</name>
    <dbReference type="NCBI Taxonomy" id="633813"/>
    <lineage>
        <taxon>Bacteria</taxon>
        <taxon>Pseudomonadati</taxon>
        <taxon>Rhodothermota</taxon>
        <taxon>Rhodothermia</taxon>
        <taxon>Rhodothermales</taxon>
        <taxon>Rhodothermaceae</taxon>
        <taxon>Rhodothermus</taxon>
    </lineage>
</organism>
<name>A0A1M6RRY8_9BACT</name>
<dbReference type="Gene3D" id="3.60.15.10">
    <property type="entry name" value="Ribonuclease Z/Hydroxyacylglutathione hydrolase-like"/>
    <property type="match status" value="1"/>
</dbReference>
<dbReference type="NCBIfam" id="NF001911">
    <property type="entry name" value="PRK00685.1"/>
    <property type="match status" value="1"/>
</dbReference>
<keyword evidence="1 2" id="KW-0378">Hydrolase</keyword>
<feature type="domain" description="Metallo-beta-lactamase" evidence="3">
    <location>
        <begin position="7"/>
        <end position="191"/>
    </location>
</feature>
<dbReference type="PANTHER" id="PTHR43546:SF3">
    <property type="entry name" value="UPF0173 METAL-DEPENDENT HYDROLASE MJ1163"/>
    <property type="match status" value="1"/>
</dbReference>
<reference evidence="5" key="1">
    <citation type="submission" date="2016-11" db="EMBL/GenBank/DDBJ databases">
        <authorList>
            <person name="Varghese N."/>
            <person name="Submissions S."/>
        </authorList>
    </citation>
    <scope>NUCLEOTIDE SEQUENCE [LARGE SCALE GENOMIC DNA]</scope>
    <source>
        <strain evidence="5">DSM 22212</strain>
    </source>
</reference>
<gene>
    <name evidence="4" type="ORF">SAMN04488087_0939</name>
</gene>
<dbReference type="InterPro" id="IPR022877">
    <property type="entry name" value="UPF0173"/>
</dbReference>
<dbReference type="Proteomes" id="UP000185812">
    <property type="component" value="Unassembled WGS sequence"/>
</dbReference>
<evidence type="ECO:0000313" key="4">
    <source>
        <dbReference type="EMBL" id="SHK35067.1"/>
    </source>
</evidence>
<dbReference type="SUPFAM" id="SSF56281">
    <property type="entry name" value="Metallo-hydrolase/oxidoreductase"/>
    <property type="match status" value="1"/>
</dbReference>
<protein>
    <recommendedName>
        <fullName evidence="2">UPF0173 metal-dependent hydrolase SAMN04488087_0939</fullName>
    </recommendedName>
</protein>
<evidence type="ECO:0000256" key="1">
    <source>
        <dbReference type="ARBA" id="ARBA00022801"/>
    </source>
</evidence>
<dbReference type="HAMAP" id="MF_00457">
    <property type="entry name" value="UPF0173"/>
    <property type="match status" value="1"/>
</dbReference>
<dbReference type="AlphaFoldDB" id="A0A1M6RRY8"/>
<dbReference type="OrthoDB" id="9789133at2"/>
<dbReference type="InterPro" id="IPR036866">
    <property type="entry name" value="RibonucZ/Hydroxyglut_hydro"/>
</dbReference>
<dbReference type="SMART" id="SM00849">
    <property type="entry name" value="Lactamase_B"/>
    <property type="match status" value="1"/>
</dbReference>
<dbReference type="PANTHER" id="PTHR43546">
    <property type="entry name" value="UPF0173 METAL-DEPENDENT HYDROLASE MJ1163-RELATED"/>
    <property type="match status" value="1"/>
</dbReference>
<dbReference type="InterPro" id="IPR001279">
    <property type="entry name" value="Metallo-B-lactamas"/>
</dbReference>
<keyword evidence="5" id="KW-1185">Reference proteome</keyword>
<dbReference type="STRING" id="633813.SAMN04488087_0939"/>
<evidence type="ECO:0000313" key="5">
    <source>
        <dbReference type="Proteomes" id="UP000185812"/>
    </source>
</evidence>
<accession>A0A1M6RRY8</accession>
<evidence type="ECO:0000259" key="3">
    <source>
        <dbReference type="SMART" id="SM00849"/>
    </source>
</evidence>
<dbReference type="InterPro" id="IPR050114">
    <property type="entry name" value="UPF0173_UPF0282_UlaG_hydrolase"/>
</dbReference>
<sequence length="227" mass="25319">MKLTYFGHSAFQIETNGTTLLFDPFITGNPHTQGVVTPDQLQPDVILLTHAHGDHWGDTLDIARRTGALLIANFEITQYAQKHGHNNVHPMNTGGSWQFPWGRVTQTYARHSSSFPDGTYGGNPNGYLLEIEGKVIYDLGDTCPFAEMAWYGEDYNIDVALMPVGDLFTMGVEGAVRAARMLKPGLIIPIHYNTFPPIQIDIEQCRKRLEQEGFKVQVMKPGESLTL</sequence>
<dbReference type="RefSeq" id="WP_072714795.1">
    <property type="nucleotide sequence ID" value="NZ_FRAU01000002.1"/>
</dbReference>